<sequence length="278" mass="30292">MSAAGPGPDRGTAVSGANHDDGPGPGAVTIAVVVPAYDEAGSIGATLAALARQTDRDFRLVVVDNASTDDTVAVVRRFAGTVPFPVEIVTETERGAGTAADTGFRHAIATGATWLARTDADCLPASDWVATLRAYLGNGFDLVCGRSVPRRDERPTWAERHVFPAAVRLAAVYGRYRKAHRAPEYRSPYVLVHGHNLALTADLYLRCGGTAREALEDGSEDVTLLNRARRITTRITRAEDAVVESSLRRLRAWGARRTLFWYWDRRYRPPSTAQVHVR</sequence>
<dbReference type="GO" id="GO:0016740">
    <property type="term" value="F:transferase activity"/>
    <property type="evidence" value="ECO:0007669"/>
    <property type="project" value="UniProtKB-KW"/>
</dbReference>
<dbReference type="InterPro" id="IPR050834">
    <property type="entry name" value="Glycosyltransf_2"/>
</dbReference>
<organism evidence="3 4">
    <name type="scientific">Actinoplanes xinjiangensis</name>
    <dbReference type="NCBI Taxonomy" id="512350"/>
    <lineage>
        <taxon>Bacteria</taxon>
        <taxon>Bacillati</taxon>
        <taxon>Actinomycetota</taxon>
        <taxon>Actinomycetes</taxon>
        <taxon>Micromonosporales</taxon>
        <taxon>Micromonosporaceae</taxon>
        <taxon>Actinoplanes</taxon>
    </lineage>
</organism>
<dbReference type="AlphaFoldDB" id="A0A316ECL4"/>
<reference evidence="3 4" key="1">
    <citation type="submission" date="2018-05" db="EMBL/GenBank/DDBJ databases">
        <title>Genomic Encyclopedia of Archaeal and Bacterial Type Strains, Phase II (KMG-II): from individual species to whole genera.</title>
        <authorList>
            <person name="Goeker M."/>
        </authorList>
    </citation>
    <scope>NUCLEOTIDE SEQUENCE [LARGE SCALE GENOMIC DNA]</scope>
    <source>
        <strain evidence="3 4">DSM 45184</strain>
    </source>
</reference>
<accession>A0A316ECL4</accession>
<keyword evidence="3" id="KW-0808">Transferase</keyword>
<proteinExistence type="predicted"/>
<dbReference type="PANTHER" id="PTHR43685:SF14">
    <property type="entry name" value="GLYCOSYLTRANSFERASE 2-LIKE DOMAIN-CONTAINING PROTEIN"/>
    <property type="match status" value="1"/>
</dbReference>
<comment type="caution">
    <text evidence="3">The sequence shown here is derived from an EMBL/GenBank/DDBJ whole genome shotgun (WGS) entry which is preliminary data.</text>
</comment>
<dbReference type="PANTHER" id="PTHR43685">
    <property type="entry name" value="GLYCOSYLTRANSFERASE"/>
    <property type="match status" value="1"/>
</dbReference>
<evidence type="ECO:0000256" key="1">
    <source>
        <dbReference type="SAM" id="MobiDB-lite"/>
    </source>
</evidence>
<evidence type="ECO:0000259" key="2">
    <source>
        <dbReference type="Pfam" id="PF00535"/>
    </source>
</evidence>
<keyword evidence="4" id="KW-1185">Reference proteome</keyword>
<dbReference type="InterPro" id="IPR001173">
    <property type="entry name" value="Glyco_trans_2-like"/>
</dbReference>
<feature type="domain" description="Glycosyltransferase 2-like" evidence="2">
    <location>
        <begin position="32"/>
        <end position="168"/>
    </location>
</feature>
<dbReference type="Gene3D" id="3.90.550.10">
    <property type="entry name" value="Spore Coat Polysaccharide Biosynthesis Protein SpsA, Chain A"/>
    <property type="match status" value="1"/>
</dbReference>
<dbReference type="InterPro" id="IPR029044">
    <property type="entry name" value="Nucleotide-diphossugar_trans"/>
</dbReference>
<dbReference type="SUPFAM" id="SSF53448">
    <property type="entry name" value="Nucleotide-diphospho-sugar transferases"/>
    <property type="match status" value="1"/>
</dbReference>
<name>A0A316ECL4_9ACTN</name>
<dbReference type="CDD" id="cd00761">
    <property type="entry name" value="Glyco_tranf_GTA_type"/>
    <property type="match status" value="1"/>
</dbReference>
<protein>
    <submittedName>
        <fullName evidence="3">Glycosyltransferase involved in cell wall biosynthesis</fullName>
    </submittedName>
</protein>
<dbReference type="Proteomes" id="UP000245697">
    <property type="component" value="Unassembled WGS sequence"/>
</dbReference>
<dbReference type="Pfam" id="PF00535">
    <property type="entry name" value="Glycos_transf_2"/>
    <property type="match status" value="1"/>
</dbReference>
<feature type="region of interest" description="Disordered" evidence="1">
    <location>
        <begin position="1"/>
        <end position="24"/>
    </location>
</feature>
<dbReference type="EMBL" id="QGGR01000053">
    <property type="protein sequence ID" value="PWK27696.1"/>
    <property type="molecule type" value="Genomic_DNA"/>
</dbReference>
<evidence type="ECO:0000313" key="3">
    <source>
        <dbReference type="EMBL" id="PWK27696.1"/>
    </source>
</evidence>
<gene>
    <name evidence="3" type="ORF">BC793_1535</name>
</gene>
<dbReference type="OrthoDB" id="9802632at2"/>
<evidence type="ECO:0000313" key="4">
    <source>
        <dbReference type="Proteomes" id="UP000245697"/>
    </source>
</evidence>